<evidence type="ECO:0000256" key="1">
    <source>
        <dbReference type="SAM" id="MobiDB-lite"/>
    </source>
</evidence>
<protein>
    <submittedName>
        <fullName evidence="2">Uncharacterized protein</fullName>
    </submittedName>
</protein>
<accession>A0ABR3J107</accession>
<gene>
    <name evidence="2" type="ORF">HGRIS_009400</name>
</gene>
<feature type="compositionally biased region" description="Low complexity" evidence="1">
    <location>
        <begin position="146"/>
        <end position="161"/>
    </location>
</feature>
<organism evidence="2 3">
    <name type="scientific">Hohenbuehelia grisea</name>
    <dbReference type="NCBI Taxonomy" id="104357"/>
    <lineage>
        <taxon>Eukaryota</taxon>
        <taxon>Fungi</taxon>
        <taxon>Dikarya</taxon>
        <taxon>Basidiomycota</taxon>
        <taxon>Agaricomycotina</taxon>
        <taxon>Agaricomycetes</taxon>
        <taxon>Agaricomycetidae</taxon>
        <taxon>Agaricales</taxon>
        <taxon>Pleurotineae</taxon>
        <taxon>Pleurotaceae</taxon>
        <taxon>Hohenbuehelia</taxon>
    </lineage>
</organism>
<evidence type="ECO:0000313" key="2">
    <source>
        <dbReference type="EMBL" id="KAL0949325.1"/>
    </source>
</evidence>
<name>A0ABR3J107_9AGAR</name>
<reference evidence="3" key="1">
    <citation type="submission" date="2024-06" db="EMBL/GenBank/DDBJ databases">
        <title>Multi-omics analyses provide insights into the biosynthesis of the anticancer antibiotic pleurotin in Hohenbuehelia grisea.</title>
        <authorList>
            <person name="Weaver J.A."/>
            <person name="Alberti F."/>
        </authorList>
    </citation>
    <scope>NUCLEOTIDE SEQUENCE [LARGE SCALE GENOMIC DNA]</scope>
    <source>
        <strain evidence="3">T-177</strain>
    </source>
</reference>
<dbReference type="EMBL" id="JASNQZ010000012">
    <property type="protein sequence ID" value="KAL0949325.1"/>
    <property type="molecule type" value="Genomic_DNA"/>
</dbReference>
<proteinExistence type="predicted"/>
<sequence length="417" mass="47777">MASEELQSIQKELQDVHRILAHIGGRLANVTQRSENEVAALESVNLQLRTDHFKLLEEHHILKQQRDELRDMAEANRPEVENAVQARNDAFKRLRNTRRFLKDILQERRDGIAFLPDGGDDETSSQRADYEAEREHLMSTLLREGSSSSSSSPRAPSQAASERTIKASSSNLMRPRSQRSSSNPPASNASSSPELVRNASPLQGISSPNIISENRRGPKSHWRINFSRPPRSARIIPMGDIQSELHLDNDEFARLESLGDCRPDGYGLRIEIIRDYAFVHDPIFLETKDQTPNWTMLIDWASSGANSQTARAIMAGRGRSPNFHLFSFSSHMATWYYFGAYSWRISLLGNRIWSTFSERYRNQLLSRMQRHVEGVSEEEILRRLDDEELEQFSIRLQNEIPELQEMTNEFITNLSSE</sequence>
<evidence type="ECO:0000313" key="3">
    <source>
        <dbReference type="Proteomes" id="UP001556367"/>
    </source>
</evidence>
<dbReference type="Proteomes" id="UP001556367">
    <property type="component" value="Unassembled WGS sequence"/>
</dbReference>
<feature type="region of interest" description="Disordered" evidence="1">
    <location>
        <begin position="141"/>
        <end position="226"/>
    </location>
</feature>
<keyword evidence="3" id="KW-1185">Reference proteome</keyword>
<feature type="compositionally biased region" description="Polar residues" evidence="1">
    <location>
        <begin position="200"/>
        <end position="212"/>
    </location>
</feature>
<comment type="caution">
    <text evidence="2">The sequence shown here is derived from an EMBL/GenBank/DDBJ whole genome shotgun (WGS) entry which is preliminary data.</text>
</comment>
<feature type="compositionally biased region" description="Low complexity" evidence="1">
    <location>
        <begin position="174"/>
        <end position="193"/>
    </location>
</feature>